<feature type="domain" description="Outer membrane protein beta-barrel" evidence="1">
    <location>
        <begin position="17"/>
        <end position="161"/>
    </location>
</feature>
<dbReference type="Proteomes" id="UP000029221">
    <property type="component" value="Unassembled WGS sequence"/>
</dbReference>
<dbReference type="eggNOG" id="COG3637">
    <property type="taxonomic scope" value="Bacteria"/>
</dbReference>
<proteinExistence type="predicted"/>
<dbReference type="InterPro" id="IPR011250">
    <property type="entry name" value="OMP/PagP_B-barrel"/>
</dbReference>
<evidence type="ECO:0000259" key="1">
    <source>
        <dbReference type="Pfam" id="PF13568"/>
    </source>
</evidence>
<keyword evidence="3" id="KW-1185">Reference proteome</keyword>
<dbReference type="AlphaFoldDB" id="A0A090Q6U2"/>
<gene>
    <name evidence="2" type="ORF">JCM19294_1494</name>
</gene>
<name>A0A090Q6U2_9FLAO</name>
<dbReference type="SUPFAM" id="SSF56925">
    <property type="entry name" value="OMPA-like"/>
    <property type="match status" value="1"/>
</dbReference>
<dbReference type="STRING" id="319236.BST91_02420"/>
<dbReference type="InterPro" id="IPR025665">
    <property type="entry name" value="Beta-barrel_OMP_2"/>
</dbReference>
<reference evidence="2" key="1">
    <citation type="journal article" date="2014" name="Genome Announc.">
        <title>Draft Genome Sequences of Marine Flavobacterium Nonlabens Strains NR17, NR24, NR27, NR32, NR33, and Ara13.</title>
        <authorList>
            <person name="Nakanishi M."/>
            <person name="Meirelles P."/>
            <person name="Suzuki R."/>
            <person name="Takatani N."/>
            <person name="Mino S."/>
            <person name="Suda W."/>
            <person name="Oshima K."/>
            <person name="Hattori M."/>
            <person name="Ohkuma M."/>
            <person name="Hosokawa M."/>
            <person name="Miyashita K."/>
            <person name="Thompson F.L."/>
            <person name="Niwa A."/>
            <person name="Sawabe T."/>
            <person name="Sawabe T."/>
        </authorList>
    </citation>
    <scope>NUCLEOTIDE SEQUENCE [LARGE SCALE GENOMIC DNA]</scope>
    <source>
        <strain evidence="2">JCM 19294</strain>
    </source>
</reference>
<protein>
    <recommendedName>
        <fullName evidence="1">Outer membrane protein beta-barrel domain-containing protein</fullName>
    </recommendedName>
</protein>
<evidence type="ECO:0000313" key="2">
    <source>
        <dbReference type="EMBL" id="GAK97448.1"/>
    </source>
</evidence>
<evidence type="ECO:0000313" key="3">
    <source>
        <dbReference type="Proteomes" id="UP000029221"/>
    </source>
</evidence>
<dbReference type="RefSeq" id="WP_042279103.1">
    <property type="nucleotide sequence ID" value="NZ_BBML01000005.1"/>
</dbReference>
<organism evidence="2 3">
    <name type="scientific">Nonlabens tegetincola</name>
    <dbReference type="NCBI Taxonomy" id="323273"/>
    <lineage>
        <taxon>Bacteria</taxon>
        <taxon>Pseudomonadati</taxon>
        <taxon>Bacteroidota</taxon>
        <taxon>Flavobacteriia</taxon>
        <taxon>Flavobacteriales</taxon>
        <taxon>Flavobacteriaceae</taxon>
        <taxon>Nonlabens</taxon>
    </lineage>
</organism>
<sequence length="191" mass="20610">MRKLICLIALMSVYFAQAQTDGGVGLKAGVNYGSTGDLSQDGQTIIDNPDEKIGFHVGVFGKIDLGAIYIRPELMYTQLNSEYNGLGFEVNKLDAPVLVGVNIIGPLHIFAGPSFQYILDTDLEDVDIDDVEEDFTIGAQFGVGVNLGNLGIDVRYERGFTENEAEFTNVGSLGTLDTRPSQIILGLSLTL</sequence>
<accession>A0A090Q6U2</accession>
<comment type="caution">
    <text evidence="2">The sequence shown here is derived from an EMBL/GenBank/DDBJ whole genome shotgun (WGS) entry which is preliminary data.</text>
</comment>
<dbReference type="Pfam" id="PF13568">
    <property type="entry name" value="OMP_b-brl_2"/>
    <property type="match status" value="1"/>
</dbReference>
<dbReference type="EMBL" id="BBML01000005">
    <property type="protein sequence ID" value="GAK97448.1"/>
    <property type="molecule type" value="Genomic_DNA"/>
</dbReference>